<organism evidence="6 7">
    <name type="scientific">Amycolatopsis balhimycina DSM 5908</name>
    <dbReference type="NCBI Taxonomy" id="1081091"/>
    <lineage>
        <taxon>Bacteria</taxon>
        <taxon>Bacillati</taxon>
        <taxon>Actinomycetota</taxon>
        <taxon>Actinomycetes</taxon>
        <taxon>Pseudonocardiales</taxon>
        <taxon>Pseudonocardiaceae</taxon>
        <taxon>Amycolatopsis</taxon>
    </lineage>
</organism>
<keyword evidence="7" id="KW-1185">Reference proteome</keyword>
<dbReference type="InterPro" id="IPR000524">
    <property type="entry name" value="Tscrpt_reg_HTH_GntR"/>
</dbReference>
<evidence type="ECO:0000256" key="2">
    <source>
        <dbReference type="ARBA" id="ARBA00023125"/>
    </source>
</evidence>
<dbReference type="InterPro" id="IPR036390">
    <property type="entry name" value="WH_DNA-bd_sf"/>
</dbReference>
<dbReference type="SUPFAM" id="SSF46785">
    <property type="entry name" value="Winged helix' DNA-binding domain"/>
    <property type="match status" value="2"/>
</dbReference>
<dbReference type="EMBL" id="QHHU01000040">
    <property type="protein sequence ID" value="RSM40342.1"/>
    <property type="molecule type" value="Genomic_DNA"/>
</dbReference>
<gene>
    <name evidence="6" type="ORF">DMA12_27035</name>
</gene>
<dbReference type="GO" id="GO:0003677">
    <property type="term" value="F:DNA binding"/>
    <property type="evidence" value="ECO:0007669"/>
    <property type="project" value="UniProtKB-KW"/>
</dbReference>
<protein>
    <submittedName>
        <fullName evidence="6">FCD domain-containing protein</fullName>
    </submittedName>
</protein>
<keyword evidence="1" id="KW-0805">Transcription regulation</keyword>
<keyword evidence="2" id="KW-0238">DNA-binding</keyword>
<feature type="region of interest" description="Disordered" evidence="4">
    <location>
        <begin position="1"/>
        <end position="21"/>
    </location>
</feature>
<dbReference type="Gene3D" id="1.20.120.530">
    <property type="entry name" value="GntR ligand-binding domain-like"/>
    <property type="match status" value="1"/>
</dbReference>
<evidence type="ECO:0000259" key="5">
    <source>
        <dbReference type="PROSITE" id="PS50949"/>
    </source>
</evidence>
<evidence type="ECO:0000256" key="3">
    <source>
        <dbReference type="ARBA" id="ARBA00023163"/>
    </source>
</evidence>
<accession>A0A428WB63</accession>
<dbReference type="PROSITE" id="PS50949">
    <property type="entry name" value="HTH_GNTR"/>
    <property type="match status" value="1"/>
</dbReference>
<dbReference type="GO" id="GO:0003700">
    <property type="term" value="F:DNA-binding transcription factor activity"/>
    <property type="evidence" value="ECO:0007669"/>
    <property type="project" value="InterPro"/>
</dbReference>
<name>A0A428WB63_AMYBA</name>
<dbReference type="Pfam" id="PF07729">
    <property type="entry name" value="FCD"/>
    <property type="match status" value="1"/>
</dbReference>
<evidence type="ECO:0000256" key="4">
    <source>
        <dbReference type="SAM" id="MobiDB-lite"/>
    </source>
</evidence>
<evidence type="ECO:0000313" key="7">
    <source>
        <dbReference type="Proteomes" id="UP000286716"/>
    </source>
</evidence>
<dbReference type="InterPro" id="IPR008920">
    <property type="entry name" value="TF_FadR/GntR_C"/>
</dbReference>
<keyword evidence="3" id="KW-0804">Transcription</keyword>
<dbReference type="InterPro" id="IPR036388">
    <property type="entry name" value="WH-like_DNA-bd_sf"/>
</dbReference>
<dbReference type="AlphaFoldDB" id="A0A428WB63"/>
<dbReference type="Gene3D" id="1.10.10.10">
    <property type="entry name" value="Winged helix-like DNA-binding domain superfamily/Winged helix DNA-binding domain"/>
    <property type="match status" value="2"/>
</dbReference>
<feature type="domain" description="HTH gntR-type" evidence="5">
    <location>
        <begin position="38"/>
        <end position="108"/>
    </location>
</feature>
<dbReference type="PANTHER" id="PTHR43537">
    <property type="entry name" value="TRANSCRIPTIONAL REGULATOR, GNTR FAMILY"/>
    <property type="match status" value="1"/>
</dbReference>
<dbReference type="Proteomes" id="UP000286716">
    <property type="component" value="Unassembled WGS sequence"/>
</dbReference>
<evidence type="ECO:0000313" key="6">
    <source>
        <dbReference type="EMBL" id="RSM40342.1"/>
    </source>
</evidence>
<dbReference type="InterPro" id="IPR011711">
    <property type="entry name" value="GntR_C"/>
</dbReference>
<dbReference type="RefSeq" id="WP_020638754.1">
    <property type="nucleotide sequence ID" value="NZ_QHHU01000040.1"/>
</dbReference>
<dbReference type="PANTHER" id="PTHR43537:SF5">
    <property type="entry name" value="UXU OPERON TRANSCRIPTIONAL REGULATOR"/>
    <property type="match status" value="1"/>
</dbReference>
<comment type="caution">
    <text evidence="6">The sequence shown here is derived from an EMBL/GenBank/DDBJ whole genome shotgun (WGS) entry which is preliminary data.</text>
</comment>
<proteinExistence type="predicted"/>
<dbReference type="OrthoDB" id="9784718at2"/>
<reference evidence="6 7" key="1">
    <citation type="submission" date="2018-05" db="EMBL/GenBank/DDBJ databases">
        <title>Evolution of GPA BGCs.</title>
        <authorList>
            <person name="Waglechner N."/>
            <person name="Wright G.D."/>
        </authorList>
    </citation>
    <scope>NUCLEOTIDE SEQUENCE [LARGE SCALE GENOMIC DNA]</scope>
    <source>
        <strain evidence="6 7">DSM 5908</strain>
    </source>
</reference>
<evidence type="ECO:0000256" key="1">
    <source>
        <dbReference type="ARBA" id="ARBA00023015"/>
    </source>
</evidence>
<sequence>MSSTEISRRSSRPGADAKPGPTISALYSSVVGAEEAQTKLPLLVARDIEERFIRDGWPVGRVYGSEAEMAAHYGVGRDVMREAARVLEARQALQVRRGPRGGLAVAKPSGTHLRVMVGGYAHLTGIELPEIVEAWVAIHVTAVRLIGAHRPGATPSGADIEQFAAQVIEWSGSGVLRRLRDIIAPLLPPLHLDQADAAPELIIGDLEHGRGDEAARRTRVLLRAAARETLDRSASWSGTEVPAPLDQLRIPAFRIVRELMSEITPAEWVKGRPLGNEFDLAERLRVDRSVIRQAIRIMEDAETAVPLPGRGRGLMTRCPSSGPLSRQLCIHLAARGEPWDQTARALGGLMIELAELAARKADPDDAALLDAAYDRLREPAQAAPISAVQPIERLQNQLAHNALLALFVDGIKAYLSWSMRDELYAPSWVIDLYARSTENVLRAIGRGDPEEAERLQSVKLETLAECRHMLLTSEHGLPDAGL</sequence>